<dbReference type="RefSeq" id="XP_001750991.1">
    <property type="nucleotide sequence ID" value="XM_001750939.1"/>
</dbReference>
<dbReference type="InterPro" id="IPR022613">
    <property type="entry name" value="CH_CAMSAP_2"/>
</dbReference>
<dbReference type="InterPro" id="IPR036872">
    <property type="entry name" value="CH_dom_sf"/>
</dbReference>
<keyword evidence="8" id="KW-1185">Reference proteome</keyword>
<dbReference type="InterPro" id="IPR051185">
    <property type="entry name" value="ASPM"/>
</dbReference>
<gene>
    <name evidence="7" type="ORF">MONBRDRAFT_13032</name>
</gene>
<dbReference type="InterPro" id="IPR027417">
    <property type="entry name" value="P-loop_NTPase"/>
</dbReference>
<dbReference type="PROSITE" id="PS50021">
    <property type="entry name" value="CH"/>
    <property type="match status" value="2"/>
</dbReference>
<dbReference type="eggNOG" id="KOG0165">
    <property type="taxonomic scope" value="Eukaryota"/>
</dbReference>
<dbReference type="OMA" id="VCYLQSR"/>
<dbReference type="Gene3D" id="1.10.418.10">
    <property type="entry name" value="Calponin-like domain"/>
    <property type="match status" value="2"/>
</dbReference>
<dbReference type="Proteomes" id="UP000001357">
    <property type="component" value="Unassembled WGS sequence"/>
</dbReference>
<dbReference type="SUPFAM" id="SSF48371">
    <property type="entry name" value="ARM repeat"/>
    <property type="match status" value="1"/>
</dbReference>
<accession>A9VE53</accession>
<keyword evidence="3" id="KW-0677">Repeat</keyword>
<dbReference type="GeneID" id="5896248"/>
<dbReference type="CDD" id="cd21224">
    <property type="entry name" value="CH_ASPM_rpt2"/>
    <property type="match status" value="1"/>
</dbReference>
<dbReference type="PANTHER" id="PTHR22706">
    <property type="entry name" value="ASSEMBLY FACTOR FOR SPINDLE MICROTUBULES"/>
    <property type="match status" value="1"/>
</dbReference>
<sequence length="1858" mass="211181">MATVPRATWASSPLRTINGAEPKTPTQGLKAKDQVVASPPTARDTVLLILTETQCPEAVDFGKVNMGEQACAVLRVENPSFAGVTVSVDRMTANKGLSLSWPELNNAYVGLDYTSRNLIITAFRCLVLNARAANDCYRDDGCEKVFFIGPRDAVDVEISWQTPSMSSSQAMRAVINLSSEGRRYQIKTTGIAFVPSPKKSYKARPVPKSHAQGFRIQKPRTSSPQPRLSISPQTGRIKNKLALNEIRRKVSNACSCFYDTAVRLMHPAGRPQNKDQQEKLAKENEAPIPAAKSFLRAKSRASIRRLKSGASTEADKPAVGVAMRSLSLKRAAKPSDQPKPAHNVFAAVNMYHDDDWATKQTAGFTRWLNHIFAGDDELLPSSERRRRWLQHQGRAMAHFTSAPVQDVLQRVNGEIESGHIAIREDRAPWADVGLRESIIGALLSFSNSYLQLGIETVFGVSLAPFARDDDDGQRRMLASFLANRLLFSPELAAQHAHPAVPGSYTAEFEPQLKQYTLKRYLALIFFLDQIKSAQLLGPECLMFAKGSEVKATNEFLVLLSRELLKGEGDVVKHLSYLGYVVQSRQTYLDEYNFQVTNLAEDLRDGVRLAHLCELLLAQRDGTSDLMSNLRTPAISRLQKVHNVKAVFETLKRHGCLLLESTINPVVAGHREQTLNVLWRILLHFKIHDIVDTERLTQEIAQLKRDPSYRQLDEQRRVSQGEMYVNSPHLTLLLQWARLVTLRYEVPVSNFASSFSDGRVLCALIHHYHPELLAMEDVEFETTLTVQEAATTYDNDHAVLEEGAHGFAAAYSPGTNTLGGRTRQQLLANERHNFKLLSQAIKAMGGVPLLARSSELSGTLPDEKVVIAYVAYLAKRLLDISVEARAALVIQRWWHALVRSRTAARQAAHAKACDHAISEHQKRQYTAASRIQAVVLGWAARQEMQRRHQATTQIATWWRAHIQRRHFQQLRAATIVLQSNIRCMLAARRFSTVRHGIQRLQAVLRARAATCAWHKTRTGVLHIQNFMRGALSRQQFALACAQRESAAMALQSRWKAILLGRSARQTFLKQRAAARTLQQAVRTWLWRRKEQVAALEANRNTIAATRIAAWWRMNHAQRKYQTARTSAVVLQAAWRGTLARASLANKHEAAVRLQAIVRMFLARQHVLGMHQAAVCLQRVMRGWHARQTIMALKRQEMHARSAFDSVIIELNVPSNNGFFVRERAKLVQSYGSSKRAQWWCFSQRIVQWWLNDESRLFDRRVLPSYSSLKFVCFWLASSTFSRLATAAEAQKQQTMASLTIQRVVRGFMARRQTQRLRVERQQQTMASLTIQRVVRGFMARRQTQRLRVKRQQQTMASLTIQRVVRGFMARRQTQRLRVKRQQQTMASLTIQRVVRGFMARRQTQRLRVKRQQQTMASLTIQRVVRGFMARRQTQRLRVKRQQQTMASLTIQRVVRGFMARRQTQRLRVQHVAATKINALVRGFMARCHARELRDTLERQRVAAVCLQAAYRGWHARALMRRRRQEVAAATKLVAVWRGMLARRAYRAELAARAYARNAELVCRAQAVVRGWLARRHLVRQKAAAITIQRAFRERREALQILRQSRAATSIQASWRAYQTRKTMSRKLKEIAKRVRYLAANTEECMKLGNRARSALEILLTHQKLTFVLKAVKTLCIVTKLSPECCLQLVEQDDAVRILMELVNACNRSKPHMVLLEYTLAIFQHLFQHASTRSATFTTTESMVVLVELLQMYRDKDSIFFPACDLLLSCCQDATRCALLKQNAPAVARFNGIVRLLERKAQVAQKSRRGPVAPAAAAAHDNLLLTLKVWLVLFRRPAGFVLMLRSQSHFGYGPWSCHHA</sequence>
<feature type="domain" description="Calponin-homology (CH)" evidence="6">
    <location>
        <begin position="726"/>
        <end position="877"/>
    </location>
</feature>
<dbReference type="Pfam" id="PF00612">
    <property type="entry name" value="IQ"/>
    <property type="match status" value="13"/>
</dbReference>
<organism evidence="7 8">
    <name type="scientific">Monosiga brevicollis</name>
    <name type="common">Choanoflagellate</name>
    <dbReference type="NCBI Taxonomy" id="81824"/>
    <lineage>
        <taxon>Eukaryota</taxon>
        <taxon>Choanoflagellata</taxon>
        <taxon>Craspedida</taxon>
        <taxon>Salpingoecidae</taxon>
        <taxon>Monosiga</taxon>
    </lineage>
</organism>
<proteinExistence type="predicted"/>
<keyword evidence="2" id="KW-0963">Cytoplasm</keyword>
<dbReference type="SMART" id="SM00015">
    <property type="entry name" value="IQ"/>
    <property type="match status" value="22"/>
</dbReference>
<comment type="subcellular location">
    <subcellularLocation>
        <location evidence="1">Cytoplasm</location>
    </subcellularLocation>
</comment>
<dbReference type="Pfam" id="PF00307">
    <property type="entry name" value="CH"/>
    <property type="match status" value="1"/>
</dbReference>
<dbReference type="Gene3D" id="1.20.5.190">
    <property type="match status" value="8"/>
</dbReference>
<evidence type="ECO:0000313" key="8">
    <source>
        <dbReference type="Proteomes" id="UP000001357"/>
    </source>
</evidence>
<dbReference type="InterPro" id="IPR016024">
    <property type="entry name" value="ARM-type_fold"/>
</dbReference>
<evidence type="ECO:0000256" key="2">
    <source>
        <dbReference type="ARBA" id="ARBA00022490"/>
    </source>
</evidence>
<feature type="compositionally biased region" description="Polar residues" evidence="5">
    <location>
        <begin position="219"/>
        <end position="232"/>
    </location>
</feature>
<dbReference type="GO" id="GO:0005938">
    <property type="term" value="C:cell cortex"/>
    <property type="evidence" value="ECO:0000318"/>
    <property type="project" value="GO_Central"/>
</dbReference>
<dbReference type="GO" id="GO:0005516">
    <property type="term" value="F:calmodulin binding"/>
    <property type="evidence" value="ECO:0007669"/>
    <property type="project" value="UniProtKB-KW"/>
</dbReference>
<dbReference type="InterPro" id="IPR001715">
    <property type="entry name" value="CH_dom"/>
</dbReference>
<evidence type="ECO:0000259" key="6">
    <source>
        <dbReference type="PROSITE" id="PS50021"/>
    </source>
</evidence>
<dbReference type="PROSITE" id="PS50096">
    <property type="entry name" value="IQ"/>
    <property type="match status" value="17"/>
</dbReference>
<dbReference type="SUPFAM" id="SSF47576">
    <property type="entry name" value="Calponin-homology domain, CH-domain"/>
    <property type="match status" value="1"/>
</dbReference>
<feature type="region of interest" description="Disordered" evidence="5">
    <location>
        <begin position="198"/>
        <end position="232"/>
    </location>
</feature>
<dbReference type="FunCoup" id="A9VE53">
    <property type="interactions" value="347"/>
</dbReference>
<dbReference type="Pfam" id="PF11971">
    <property type="entry name" value="CAMSAP_CH"/>
    <property type="match status" value="1"/>
</dbReference>
<dbReference type="GO" id="GO:0005096">
    <property type="term" value="F:GTPase activator activity"/>
    <property type="evidence" value="ECO:0000318"/>
    <property type="project" value="GO_Central"/>
</dbReference>
<evidence type="ECO:0000256" key="3">
    <source>
        <dbReference type="ARBA" id="ARBA00022737"/>
    </source>
</evidence>
<dbReference type="EMBL" id="CH991594">
    <property type="protein sequence ID" value="EDQ84203.1"/>
    <property type="molecule type" value="Genomic_DNA"/>
</dbReference>
<evidence type="ECO:0000256" key="1">
    <source>
        <dbReference type="ARBA" id="ARBA00004496"/>
    </source>
</evidence>
<protein>
    <recommendedName>
        <fullName evidence="6">Calponin-homology (CH) domain-containing protein</fullName>
    </recommendedName>
</protein>
<keyword evidence="4" id="KW-0112">Calmodulin-binding</keyword>
<dbReference type="InterPro" id="IPR000048">
    <property type="entry name" value="IQ_motif_EF-hand-BS"/>
</dbReference>
<evidence type="ECO:0000313" key="7">
    <source>
        <dbReference type="EMBL" id="EDQ84203.1"/>
    </source>
</evidence>
<dbReference type="STRING" id="81824.A9VE53"/>
<dbReference type="SUPFAM" id="SSF52540">
    <property type="entry name" value="P-loop containing nucleoside triphosphate hydrolases"/>
    <property type="match status" value="2"/>
</dbReference>
<dbReference type="GO" id="GO:0046580">
    <property type="term" value="P:negative regulation of Ras protein signal transduction"/>
    <property type="evidence" value="ECO:0000318"/>
    <property type="project" value="GO_Central"/>
</dbReference>
<feature type="domain" description="Calponin-homology (CH)" evidence="6">
    <location>
        <begin position="574"/>
        <end position="685"/>
    </location>
</feature>
<dbReference type="KEGG" id="mbr:MONBRDRAFT_13032"/>
<name>A9VE53_MONBE</name>
<dbReference type="CDD" id="cd23767">
    <property type="entry name" value="IQCD"/>
    <property type="match status" value="1"/>
</dbReference>
<dbReference type="CDD" id="cd21223">
    <property type="entry name" value="CH_ASPM_rpt1"/>
    <property type="match status" value="1"/>
</dbReference>
<evidence type="ECO:0000256" key="4">
    <source>
        <dbReference type="ARBA" id="ARBA00022860"/>
    </source>
</evidence>
<dbReference type="InParanoid" id="A9VE53"/>
<feature type="region of interest" description="Disordered" evidence="5">
    <location>
        <begin position="1"/>
        <end position="35"/>
    </location>
</feature>
<evidence type="ECO:0000256" key="5">
    <source>
        <dbReference type="SAM" id="MobiDB-lite"/>
    </source>
</evidence>
<dbReference type="SMART" id="SM00033">
    <property type="entry name" value="CH"/>
    <property type="match status" value="2"/>
</dbReference>
<dbReference type="PANTHER" id="PTHR22706:SF1">
    <property type="entry name" value="ASSEMBLY FACTOR FOR SPINDLE MICROTUBULES"/>
    <property type="match status" value="1"/>
</dbReference>
<reference evidence="7 8" key="1">
    <citation type="journal article" date="2008" name="Nature">
        <title>The genome of the choanoflagellate Monosiga brevicollis and the origin of metazoans.</title>
        <authorList>
            <consortium name="JGI Sequencing"/>
            <person name="King N."/>
            <person name="Westbrook M.J."/>
            <person name="Young S.L."/>
            <person name="Kuo A."/>
            <person name="Abedin M."/>
            <person name="Chapman J."/>
            <person name="Fairclough S."/>
            <person name="Hellsten U."/>
            <person name="Isogai Y."/>
            <person name="Letunic I."/>
            <person name="Marr M."/>
            <person name="Pincus D."/>
            <person name="Putnam N."/>
            <person name="Rokas A."/>
            <person name="Wright K.J."/>
            <person name="Zuzow R."/>
            <person name="Dirks W."/>
            <person name="Good M."/>
            <person name="Goodstein D."/>
            <person name="Lemons D."/>
            <person name="Li W."/>
            <person name="Lyons J.B."/>
            <person name="Morris A."/>
            <person name="Nichols S."/>
            <person name="Richter D.J."/>
            <person name="Salamov A."/>
            <person name="Bork P."/>
            <person name="Lim W.A."/>
            <person name="Manning G."/>
            <person name="Miller W.T."/>
            <person name="McGinnis W."/>
            <person name="Shapiro H."/>
            <person name="Tjian R."/>
            <person name="Grigoriev I.V."/>
            <person name="Rokhsar D."/>
        </authorList>
    </citation>
    <scope>NUCLEOTIDE SEQUENCE [LARGE SCALE GENOMIC DNA]</scope>
    <source>
        <strain evidence="8">MX1 / ATCC 50154</strain>
    </source>
</reference>